<keyword evidence="1" id="KW-0812">Transmembrane</keyword>
<evidence type="ECO:0000313" key="4">
    <source>
        <dbReference type="Proteomes" id="UP000184241"/>
    </source>
</evidence>
<dbReference type="CDD" id="cd10944">
    <property type="entry name" value="CE4_SmPgdA_like"/>
    <property type="match status" value="1"/>
</dbReference>
<dbReference type="PROSITE" id="PS51677">
    <property type="entry name" value="NODB"/>
    <property type="match status" value="1"/>
</dbReference>
<dbReference type="SUPFAM" id="SSF88713">
    <property type="entry name" value="Glycoside hydrolase/deacetylase"/>
    <property type="match status" value="1"/>
</dbReference>
<proteinExistence type="predicted"/>
<accession>A0A1M5WI58</accession>
<keyword evidence="1" id="KW-1133">Transmembrane helix</keyword>
<dbReference type="AlphaFoldDB" id="A0A1M5WI58"/>
<feature type="domain" description="NodB homology" evidence="2">
    <location>
        <begin position="89"/>
        <end position="289"/>
    </location>
</feature>
<dbReference type="Proteomes" id="UP000184241">
    <property type="component" value="Unassembled WGS sequence"/>
</dbReference>
<organism evidence="3 4">
    <name type="scientific">Clostridium intestinale DSM 6191</name>
    <dbReference type="NCBI Taxonomy" id="1121320"/>
    <lineage>
        <taxon>Bacteria</taxon>
        <taxon>Bacillati</taxon>
        <taxon>Bacillota</taxon>
        <taxon>Clostridia</taxon>
        <taxon>Eubacteriales</taxon>
        <taxon>Clostridiaceae</taxon>
        <taxon>Clostridium</taxon>
    </lineage>
</organism>
<evidence type="ECO:0000259" key="2">
    <source>
        <dbReference type="PROSITE" id="PS51677"/>
    </source>
</evidence>
<dbReference type="EMBL" id="FQXU01000004">
    <property type="protein sequence ID" value="SHH87097.1"/>
    <property type="molecule type" value="Genomic_DNA"/>
</dbReference>
<gene>
    <name evidence="3" type="ORF">SAMN02745941_01100</name>
</gene>
<sequence length="292" mass="32967">MENIFRQKKKNRIVVKGLIYGIIILAVAFFIYNYTNLKERIITNFSKELYTDGISESIESAYQDMGILSDSMAVMNMLKSGNFKSLEKKVAYLTFDDGPSITVTPKILDILKENKVNGTFFIVGNELNKSDKSKEILKRIVIEGNAIGAHTYSHNYKKLYPGGKIDINTFIGEIEKTNNLITGELGEKYRTRVIRFPGGSYSWKGMGEAEKILAQKGYSYIDWNCIVGDAEGKPKNKDGLIDVFNETKTKVARNGNLVVLMHDTYGKEATAEALPEIINKLKREGYEFHTLI</sequence>
<dbReference type="Pfam" id="PF01522">
    <property type="entry name" value="Polysacc_deac_1"/>
    <property type="match status" value="1"/>
</dbReference>
<dbReference type="InterPro" id="IPR050248">
    <property type="entry name" value="Polysacc_deacetylase_ArnD"/>
</dbReference>
<dbReference type="InterPro" id="IPR002509">
    <property type="entry name" value="NODB_dom"/>
</dbReference>
<dbReference type="InterPro" id="IPR011330">
    <property type="entry name" value="Glyco_hydro/deAcase_b/a-brl"/>
</dbReference>
<dbReference type="PANTHER" id="PTHR10587">
    <property type="entry name" value="GLYCOSYL TRANSFERASE-RELATED"/>
    <property type="match status" value="1"/>
</dbReference>
<evidence type="ECO:0000256" key="1">
    <source>
        <dbReference type="SAM" id="Phobius"/>
    </source>
</evidence>
<dbReference type="RefSeq" id="WP_073017509.1">
    <property type="nucleotide sequence ID" value="NZ_FQXU01000004.1"/>
</dbReference>
<protein>
    <submittedName>
        <fullName evidence="3">Peptidoglycan/xylan/chitin deacetylase, PgdA/CDA1 family</fullName>
    </submittedName>
</protein>
<name>A0A1M5WI58_9CLOT</name>
<keyword evidence="1" id="KW-0472">Membrane</keyword>
<feature type="transmembrane region" description="Helical" evidence="1">
    <location>
        <begin position="12"/>
        <end position="32"/>
    </location>
</feature>
<dbReference type="PANTHER" id="PTHR10587:SF125">
    <property type="entry name" value="POLYSACCHARIDE DEACETYLASE YHEN-RELATED"/>
    <property type="match status" value="1"/>
</dbReference>
<dbReference type="GO" id="GO:0016810">
    <property type="term" value="F:hydrolase activity, acting on carbon-nitrogen (but not peptide) bonds"/>
    <property type="evidence" value="ECO:0007669"/>
    <property type="project" value="InterPro"/>
</dbReference>
<reference evidence="3 4" key="1">
    <citation type="submission" date="2016-11" db="EMBL/GenBank/DDBJ databases">
        <authorList>
            <person name="Jaros S."/>
            <person name="Januszkiewicz K."/>
            <person name="Wedrychowicz H."/>
        </authorList>
    </citation>
    <scope>NUCLEOTIDE SEQUENCE [LARGE SCALE GENOMIC DNA]</scope>
    <source>
        <strain evidence="3 4">DSM 6191</strain>
    </source>
</reference>
<evidence type="ECO:0000313" key="3">
    <source>
        <dbReference type="EMBL" id="SHH87097.1"/>
    </source>
</evidence>
<dbReference type="Gene3D" id="3.20.20.370">
    <property type="entry name" value="Glycoside hydrolase/deacetylase"/>
    <property type="match status" value="1"/>
</dbReference>
<dbReference type="GO" id="GO:0005975">
    <property type="term" value="P:carbohydrate metabolic process"/>
    <property type="evidence" value="ECO:0007669"/>
    <property type="project" value="InterPro"/>
</dbReference>